<evidence type="ECO:0000313" key="3">
    <source>
        <dbReference type="EMBL" id="ORJ22100.1"/>
    </source>
</evidence>
<dbReference type="AlphaFoldDB" id="A0AA41BX10"/>
<dbReference type="EMBL" id="JADMKS010000004">
    <property type="protein sequence ID" value="MBF6637469.1"/>
    <property type="molecule type" value="Genomic_DNA"/>
</dbReference>
<sequence>MKNILLSFFLFGLSACTLHADFIPEKNKLNDGTIGKNYNEQVTVIGGRVLSYSMEGKKVFFADITPDNIGLEIKYCDEAVSNNCVQITGVPTKGGIVKIRVSGGLGGGMLSRTGEFDKTYTLLIKNPDGSF</sequence>
<reference evidence="2" key="3">
    <citation type="submission" date="2020-11" db="EMBL/GenBank/DDBJ databases">
        <authorList>
            <person name="Lee S.D."/>
        </authorList>
    </citation>
    <scope>NUCLEOTIDE SEQUENCE</scope>
    <source>
        <strain evidence="2">SAP-2</strain>
    </source>
</reference>
<reference evidence="3 4" key="2">
    <citation type="journal article" date="2017" name="Int. J. Syst. Evol. Microbiol.">
        <title>Rouxiella badensis sp. nov. and Rouxiella silvae sp. nov. isolated from peat bog soil in Germany and emendation of the genus description.</title>
        <authorList>
            <person name="Le Fleche-Mateos A."/>
            <person name="Kugler J.H."/>
            <person name="Hansen S.H."/>
            <person name="Syldatk C."/>
            <person name="Hausmann R."/>
            <person name="Lomprez F."/>
            <person name="Vandenbogaert M."/>
            <person name="Manuguerra J.C."/>
            <person name="Grimont P.A."/>
        </authorList>
    </citation>
    <scope>NUCLEOTIDE SEQUENCE [LARGE SCALE GENOMIC DNA]</scope>
    <source>
        <strain evidence="3 4">213</strain>
    </source>
</reference>
<evidence type="ECO:0000313" key="4">
    <source>
        <dbReference type="Proteomes" id="UP000192722"/>
    </source>
</evidence>
<feature type="signal peptide" evidence="1">
    <location>
        <begin position="1"/>
        <end position="20"/>
    </location>
</feature>
<evidence type="ECO:0008006" key="6">
    <source>
        <dbReference type="Google" id="ProtNLM"/>
    </source>
</evidence>
<dbReference type="RefSeq" id="WP_084982598.1">
    <property type="nucleotide sequence ID" value="NZ_CBCSCF010000001.1"/>
</dbReference>
<feature type="chain" id="PRO_5041352586" description="Lipoprotein" evidence="1">
    <location>
        <begin position="21"/>
        <end position="131"/>
    </location>
</feature>
<dbReference type="Proteomes" id="UP000705283">
    <property type="component" value="Unassembled WGS sequence"/>
</dbReference>
<dbReference type="Proteomes" id="UP000192722">
    <property type="component" value="Unassembled WGS sequence"/>
</dbReference>
<name>A0AA41BX10_9GAMM</name>
<reference evidence="3" key="1">
    <citation type="submission" date="2016-12" db="EMBL/GenBank/DDBJ databases">
        <authorList>
            <person name="Le Fleche-Mateos A."/>
        </authorList>
    </citation>
    <scope>NUCLEOTIDE SEQUENCE</scope>
    <source>
        <strain evidence="3">213</strain>
    </source>
</reference>
<dbReference type="PROSITE" id="PS51257">
    <property type="entry name" value="PROKAR_LIPOPROTEIN"/>
    <property type="match status" value="1"/>
</dbReference>
<keyword evidence="4" id="KW-1185">Reference proteome</keyword>
<dbReference type="EMBL" id="MRWD01000011">
    <property type="protein sequence ID" value="ORJ22100.1"/>
    <property type="molecule type" value="Genomic_DNA"/>
</dbReference>
<protein>
    <recommendedName>
        <fullName evidence="6">Lipoprotein</fullName>
    </recommendedName>
</protein>
<evidence type="ECO:0000313" key="2">
    <source>
        <dbReference type="EMBL" id="MBF6637469.1"/>
    </source>
</evidence>
<evidence type="ECO:0000313" key="5">
    <source>
        <dbReference type="Proteomes" id="UP000705283"/>
    </source>
</evidence>
<proteinExistence type="predicted"/>
<comment type="caution">
    <text evidence="2">The sequence shown here is derived from an EMBL/GenBank/DDBJ whole genome shotgun (WGS) entry which is preliminary data.</text>
</comment>
<reference evidence="2" key="4">
    <citation type="submission" date="2022-09" db="EMBL/GenBank/DDBJ databases">
        <title>Rouxiella aceris sp. nov., isolated from tree sap and emended description of the genus Rhouxiella.</title>
        <authorList>
            <person name="Kim I.S."/>
        </authorList>
    </citation>
    <scope>NUCLEOTIDE SEQUENCE</scope>
    <source>
        <strain evidence="2">SAP-2</strain>
    </source>
</reference>
<organism evidence="2 5">
    <name type="scientific">Rouxiella silvae</name>
    <dbReference type="NCBI Taxonomy" id="1646373"/>
    <lineage>
        <taxon>Bacteria</taxon>
        <taxon>Pseudomonadati</taxon>
        <taxon>Pseudomonadota</taxon>
        <taxon>Gammaproteobacteria</taxon>
        <taxon>Enterobacterales</taxon>
        <taxon>Yersiniaceae</taxon>
        <taxon>Rouxiella</taxon>
    </lineage>
</organism>
<keyword evidence="1" id="KW-0732">Signal</keyword>
<gene>
    <name evidence="3" type="ORF">BS639_06465</name>
    <name evidence="2" type="ORF">ITX54_12445</name>
</gene>
<evidence type="ECO:0000256" key="1">
    <source>
        <dbReference type="SAM" id="SignalP"/>
    </source>
</evidence>
<accession>A0AA41BX10</accession>